<dbReference type="InParanoid" id="G2YXT8"/>
<evidence type="ECO:0000313" key="2">
    <source>
        <dbReference type="EMBL" id="CCD56436.1"/>
    </source>
</evidence>
<evidence type="ECO:0000313" key="3">
    <source>
        <dbReference type="Proteomes" id="UP000008177"/>
    </source>
</evidence>
<sequence>MPVKVSVRVTGELEHGPDKNKASHPLTSSLYVPRCQQLGKTLSLGYLHQQELDNNFESAFVPPRDSLSFEFKHSSANSMLFCKILLDNSKLEFNNGTIHCQIEHMYVNRHNEDFASTEHVAWSALMPSLRQEQE</sequence>
<accession>G2YXT8</accession>
<dbReference type="Proteomes" id="UP000008177">
    <property type="component" value="Unplaced contigs"/>
</dbReference>
<dbReference type="EMBL" id="FQ790360">
    <property type="protein sequence ID" value="CCD56436.1"/>
    <property type="molecule type" value="Genomic_DNA"/>
</dbReference>
<dbReference type="AlphaFoldDB" id="G2YXT8"/>
<feature type="compositionally biased region" description="Basic and acidic residues" evidence="1">
    <location>
        <begin position="11"/>
        <end position="21"/>
    </location>
</feature>
<proteinExistence type="predicted"/>
<evidence type="ECO:0000256" key="1">
    <source>
        <dbReference type="SAM" id="MobiDB-lite"/>
    </source>
</evidence>
<gene>
    <name evidence="2" type="ORF">BofuT4_P146050.1</name>
</gene>
<name>G2YXT8_BOTF4</name>
<organism evidence="2 3">
    <name type="scientific">Botryotinia fuckeliana (strain T4)</name>
    <name type="common">Noble rot fungus</name>
    <name type="synonym">Botrytis cinerea</name>
    <dbReference type="NCBI Taxonomy" id="999810"/>
    <lineage>
        <taxon>Eukaryota</taxon>
        <taxon>Fungi</taxon>
        <taxon>Dikarya</taxon>
        <taxon>Ascomycota</taxon>
        <taxon>Pezizomycotina</taxon>
        <taxon>Leotiomycetes</taxon>
        <taxon>Helotiales</taxon>
        <taxon>Sclerotiniaceae</taxon>
        <taxon>Botrytis</taxon>
    </lineage>
</organism>
<dbReference type="HOGENOM" id="CLU_1895889_0_0_1"/>
<reference evidence="3" key="1">
    <citation type="journal article" date="2011" name="PLoS Genet.">
        <title>Genomic analysis of the necrotrophic fungal pathogens Sclerotinia sclerotiorum and Botrytis cinerea.</title>
        <authorList>
            <person name="Amselem J."/>
            <person name="Cuomo C.A."/>
            <person name="van Kan J.A."/>
            <person name="Viaud M."/>
            <person name="Benito E.P."/>
            <person name="Couloux A."/>
            <person name="Coutinho P.M."/>
            <person name="de Vries R.P."/>
            <person name="Dyer P.S."/>
            <person name="Fillinger S."/>
            <person name="Fournier E."/>
            <person name="Gout L."/>
            <person name="Hahn M."/>
            <person name="Kohn L."/>
            <person name="Lapalu N."/>
            <person name="Plummer K.M."/>
            <person name="Pradier J.M."/>
            <person name="Quevillon E."/>
            <person name="Sharon A."/>
            <person name="Simon A."/>
            <person name="ten Have A."/>
            <person name="Tudzynski B."/>
            <person name="Tudzynski P."/>
            <person name="Wincker P."/>
            <person name="Andrew M."/>
            <person name="Anthouard V."/>
            <person name="Beever R.E."/>
            <person name="Beffa R."/>
            <person name="Benoit I."/>
            <person name="Bouzid O."/>
            <person name="Brault B."/>
            <person name="Chen Z."/>
            <person name="Choquer M."/>
            <person name="Collemare J."/>
            <person name="Cotton P."/>
            <person name="Danchin E.G."/>
            <person name="Da Silva C."/>
            <person name="Gautier A."/>
            <person name="Giraud C."/>
            <person name="Giraud T."/>
            <person name="Gonzalez C."/>
            <person name="Grossetete S."/>
            <person name="Guldener U."/>
            <person name="Henrissat B."/>
            <person name="Howlett B.J."/>
            <person name="Kodira C."/>
            <person name="Kretschmer M."/>
            <person name="Lappartient A."/>
            <person name="Leroch M."/>
            <person name="Levis C."/>
            <person name="Mauceli E."/>
            <person name="Neuveglise C."/>
            <person name="Oeser B."/>
            <person name="Pearson M."/>
            <person name="Poulain J."/>
            <person name="Poussereau N."/>
            <person name="Quesneville H."/>
            <person name="Rascle C."/>
            <person name="Schumacher J."/>
            <person name="Segurens B."/>
            <person name="Sexton A."/>
            <person name="Silva E."/>
            <person name="Sirven C."/>
            <person name="Soanes D.M."/>
            <person name="Talbot N.J."/>
            <person name="Templeton M."/>
            <person name="Yandava C."/>
            <person name="Yarden O."/>
            <person name="Zeng Q."/>
            <person name="Rollins J.A."/>
            <person name="Lebrun M.H."/>
            <person name="Dickman M."/>
        </authorList>
    </citation>
    <scope>NUCLEOTIDE SEQUENCE [LARGE SCALE GENOMIC DNA]</scope>
    <source>
        <strain evidence="3">T4</strain>
    </source>
</reference>
<protein>
    <submittedName>
        <fullName evidence="2">Uncharacterized protein</fullName>
    </submittedName>
</protein>
<feature type="region of interest" description="Disordered" evidence="1">
    <location>
        <begin position="1"/>
        <end position="23"/>
    </location>
</feature>